<sequence>MNMFATENWCIKVDEKTYGPYSNDQMTEFAKQGRLSSRSLVAPAGGKNWREARHYPMLATILASDPQDRRQFGKAAAGMRQAKQPADGEAANFVVIFDVTPGTAGRLSHIVKGLGETIRLTDNVWHLQTTLSATGIKNAIMPHLQIREIVYIADTSRGRTTWHNMTPELHSRLTKSIVTTKHH</sequence>
<dbReference type="KEGG" id="pbr:PB2503_12664"/>
<dbReference type="OrthoDB" id="7629110at2"/>
<reference evidence="2 3" key="2">
    <citation type="journal article" date="2011" name="J. Bacteriol.">
        <title>Complete genome sequence of strain HTCC2503T of Parvularcula bermudensis, the type species of the order "Parvularculales" in the class Alphaproteobacteria.</title>
        <authorList>
            <person name="Oh H.M."/>
            <person name="Kang I."/>
            <person name="Vergin K.L."/>
            <person name="Kang D."/>
            <person name="Rhee K.H."/>
            <person name="Giovannoni S.J."/>
            <person name="Cho J.C."/>
        </authorList>
    </citation>
    <scope>NUCLEOTIDE SEQUENCE [LARGE SCALE GENOMIC DNA]</scope>
    <source>
        <strain evidence="3">ATCC BAA-594 / HTCC2503 / KCTC 12087</strain>
    </source>
</reference>
<evidence type="ECO:0000313" key="3">
    <source>
        <dbReference type="Proteomes" id="UP000001302"/>
    </source>
</evidence>
<dbReference type="InterPro" id="IPR035445">
    <property type="entry name" value="GYF-like_dom_sf"/>
</dbReference>
<organism evidence="2 3">
    <name type="scientific">Parvularcula bermudensis (strain ATCC BAA-594 / HTCC2503 / KCTC 12087)</name>
    <dbReference type="NCBI Taxonomy" id="314260"/>
    <lineage>
        <taxon>Bacteria</taxon>
        <taxon>Pseudomonadati</taxon>
        <taxon>Pseudomonadota</taxon>
        <taxon>Alphaproteobacteria</taxon>
        <taxon>Parvularculales</taxon>
        <taxon>Parvularculaceae</taxon>
        <taxon>Parvularcula</taxon>
    </lineage>
</organism>
<gene>
    <name evidence="2" type="ordered locus">PB2503_12664</name>
</gene>
<reference evidence="3" key="1">
    <citation type="submission" date="2010-08" db="EMBL/GenBank/DDBJ databases">
        <title>Genome sequence of Parvularcula bermudensis HTCC2503.</title>
        <authorList>
            <person name="Kang D.-M."/>
            <person name="Oh H.-M."/>
            <person name="Cho J.-C."/>
        </authorList>
    </citation>
    <scope>NUCLEOTIDE SEQUENCE [LARGE SCALE GENOMIC DNA]</scope>
    <source>
        <strain evidence="3">ATCC BAA-594 / HTCC2503 / KCTC 12087</strain>
    </source>
</reference>
<keyword evidence="3" id="KW-1185">Reference proteome</keyword>
<dbReference type="EMBL" id="CP002156">
    <property type="protein sequence ID" value="ADM10570.1"/>
    <property type="molecule type" value="Genomic_DNA"/>
</dbReference>
<dbReference type="SUPFAM" id="SSF55277">
    <property type="entry name" value="GYF domain"/>
    <property type="match status" value="1"/>
</dbReference>
<dbReference type="InterPro" id="IPR025640">
    <property type="entry name" value="GYF_2"/>
</dbReference>
<protein>
    <recommendedName>
        <fullName evidence="1">GYF domain-containing protein</fullName>
    </recommendedName>
</protein>
<name>E0TFL0_PARBH</name>
<dbReference type="AlphaFoldDB" id="E0TFL0"/>
<dbReference type="STRING" id="314260.PB2503_12664"/>
<dbReference type="Pfam" id="PF14237">
    <property type="entry name" value="GYF_2"/>
    <property type="match status" value="1"/>
</dbReference>
<dbReference type="Proteomes" id="UP000001302">
    <property type="component" value="Chromosome"/>
</dbReference>
<dbReference type="eggNOG" id="ENOG503321R">
    <property type="taxonomic scope" value="Bacteria"/>
</dbReference>
<dbReference type="HOGENOM" id="CLU_090316_0_0_5"/>
<feature type="domain" description="GYF" evidence="1">
    <location>
        <begin position="9"/>
        <end position="58"/>
    </location>
</feature>
<evidence type="ECO:0000313" key="2">
    <source>
        <dbReference type="EMBL" id="ADM10570.1"/>
    </source>
</evidence>
<proteinExistence type="predicted"/>
<evidence type="ECO:0000259" key="1">
    <source>
        <dbReference type="Pfam" id="PF14237"/>
    </source>
</evidence>
<accession>E0TFL0</accession>